<dbReference type="AlphaFoldDB" id="A0A7E4V7L7"/>
<evidence type="ECO:0000313" key="2">
    <source>
        <dbReference type="WBParaSite" id="Pan_g17457.t1"/>
    </source>
</evidence>
<dbReference type="Proteomes" id="UP000492821">
    <property type="component" value="Unassembled WGS sequence"/>
</dbReference>
<protein>
    <submittedName>
        <fullName evidence="2">ELMO domain-containing protein</fullName>
    </submittedName>
</protein>
<organism evidence="1 2">
    <name type="scientific">Panagrellus redivivus</name>
    <name type="common">Microworm</name>
    <dbReference type="NCBI Taxonomy" id="6233"/>
    <lineage>
        <taxon>Eukaryota</taxon>
        <taxon>Metazoa</taxon>
        <taxon>Ecdysozoa</taxon>
        <taxon>Nematoda</taxon>
        <taxon>Chromadorea</taxon>
        <taxon>Rhabditida</taxon>
        <taxon>Tylenchina</taxon>
        <taxon>Panagrolaimomorpha</taxon>
        <taxon>Panagrolaimoidea</taxon>
        <taxon>Panagrolaimidae</taxon>
        <taxon>Panagrellus</taxon>
    </lineage>
</organism>
<proteinExistence type="predicted"/>
<accession>A0A7E4V7L7</accession>
<dbReference type="WBParaSite" id="Pan_g17457.t1">
    <property type="protein sequence ID" value="Pan_g17457.t1"/>
    <property type="gene ID" value="Pan_g17457"/>
</dbReference>
<reference evidence="1" key="1">
    <citation type="journal article" date="2013" name="Genetics">
        <title>The draft genome and transcriptome of Panagrellus redivivus are shaped by the harsh demands of a free-living lifestyle.</title>
        <authorList>
            <person name="Srinivasan J."/>
            <person name="Dillman A.R."/>
            <person name="Macchietto M.G."/>
            <person name="Heikkinen L."/>
            <person name="Lakso M."/>
            <person name="Fracchia K.M."/>
            <person name="Antoshechkin I."/>
            <person name="Mortazavi A."/>
            <person name="Wong G."/>
            <person name="Sternberg P.W."/>
        </authorList>
    </citation>
    <scope>NUCLEOTIDE SEQUENCE [LARGE SCALE GENOMIC DNA]</scope>
    <source>
        <strain evidence="1">MT8872</strain>
    </source>
</reference>
<keyword evidence="1" id="KW-1185">Reference proteome</keyword>
<sequence length="353" mass="40788">MQSLRPTLMAELLHFVGDPQRQTNLAHKAIDPQVLCQLAVSSAQMLQALMDHVKYKCNQVTTSVNDVFIIYEKVNLTGHSVQFCEDYHVKALLKIAGQNIRNIRESVPSDAWLDPFVNGLSQNNNCLIHENAGEKVFEAYAKGNDEFPEIEAPEFLNRPWKPSMLNIVKSRRIRRLSIDPLLFRGNDFMKPIGNLEIEKLHFKQAGAVIKTNIFQHYRPKMHALKELNCEYEVHTDVICNMMTLYSEVGAISFQHGVIPEPIHAASFDEVIDDMKESVSKLWITMMKYPGQNVKINARQYLYVRMPLNKLRKICKKELRNYKHFNLRGGIASLSRKVIGNKELTVSLFYWNRW</sequence>
<name>A0A7E4V7L7_PANRE</name>
<evidence type="ECO:0000313" key="1">
    <source>
        <dbReference type="Proteomes" id="UP000492821"/>
    </source>
</evidence>
<reference evidence="2" key="2">
    <citation type="submission" date="2020-10" db="UniProtKB">
        <authorList>
            <consortium name="WormBaseParasite"/>
        </authorList>
    </citation>
    <scope>IDENTIFICATION</scope>
</reference>